<accession>A0A5J4SU74</accession>
<name>A0A5J4SU74_9ZZZZ</name>
<reference evidence="1" key="1">
    <citation type="submission" date="2019-03" db="EMBL/GenBank/DDBJ databases">
        <title>Single cell metagenomics reveals metabolic interactions within the superorganism composed of flagellate Streblomastix strix and complex community of Bacteroidetes bacteria on its surface.</title>
        <authorList>
            <person name="Treitli S.C."/>
            <person name="Kolisko M."/>
            <person name="Husnik F."/>
            <person name="Keeling P."/>
            <person name="Hampl V."/>
        </authorList>
    </citation>
    <scope>NUCLEOTIDE SEQUENCE</scope>
    <source>
        <strain evidence="1">STM</strain>
    </source>
</reference>
<organism evidence="1">
    <name type="scientific">termite gut metagenome</name>
    <dbReference type="NCBI Taxonomy" id="433724"/>
    <lineage>
        <taxon>unclassified sequences</taxon>
        <taxon>metagenomes</taxon>
        <taxon>organismal metagenomes</taxon>
    </lineage>
</organism>
<evidence type="ECO:0000313" key="1">
    <source>
        <dbReference type="EMBL" id="KAA6349488.1"/>
    </source>
</evidence>
<protein>
    <submittedName>
        <fullName evidence="1">Uncharacterized protein</fullName>
    </submittedName>
</protein>
<comment type="caution">
    <text evidence="1">The sequence shown here is derived from an EMBL/GenBank/DDBJ whole genome shotgun (WGS) entry which is preliminary data.</text>
</comment>
<dbReference type="AlphaFoldDB" id="A0A5J4SU74"/>
<sequence length="66" mass="7813">MNDLFTLFILVLGLEYQILKDVIKHNILFEIFARVKNVCTFASVFFIVLDLRLTKVGVRRDPFFYV</sequence>
<dbReference type="EMBL" id="SNRY01000046">
    <property type="protein sequence ID" value="KAA6349488.1"/>
    <property type="molecule type" value="Genomic_DNA"/>
</dbReference>
<proteinExistence type="predicted"/>
<gene>
    <name evidence="1" type="ORF">EZS27_003085</name>
</gene>